<evidence type="ECO:0000256" key="1">
    <source>
        <dbReference type="SAM" id="MobiDB-lite"/>
    </source>
</evidence>
<protein>
    <submittedName>
        <fullName evidence="2">Uncharacterized protein</fullName>
    </submittedName>
</protein>
<accession>A0A9D3WT02</accession>
<reference evidence="2" key="1">
    <citation type="submission" date="2021-09" db="EMBL/GenBank/DDBJ databases">
        <title>The genome of Mauremys mutica provides insights into the evolution of semi-aquatic lifestyle.</title>
        <authorList>
            <person name="Gong S."/>
            <person name="Gao Y."/>
        </authorList>
    </citation>
    <scope>NUCLEOTIDE SEQUENCE</scope>
    <source>
        <strain evidence="2">MM-2020</strain>
        <tissue evidence="2">Muscle</tissue>
    </source>
</reference>
<evidence type="ECO:0000313" key="2">
    <source>
        <dbReference type="EMBL" id="KAH1166778.1"/>
    </source>
</evidence>
<organism evidence="2 3">
    <name type="scientific">Mauremys mutica</name>
    <name type="common">yellowpond turtle</name>
    <dbReference type="NCBI Taxonomy" id="74926"/>
    <lineage>
        <taxon>Eukaryota</taxon>
        <taxon>Metazoa</taxon>
        <taxon>Chordata</taxon>
        <taxon>Craniata</taxon>
        <taxon>Vertebrata</taxon>
        <taxon>Euteleostomi</taxon>
        <taxon>Archelosauria</taxon>
        <taxon>Testudinata</taxon>
        <taxon>Testudines</taxon>
        <taxon>Cryptodira</taxon>
        <taxon>Durocryptodira</taxon>
        <taxon>Testudinoidea</taxon>
        <taxon>Geoemydidae</taxon>
        <taxon>Geoemydinae</taxon>
        <taxon>Mauremys</taxon>
    </lineage>
</organism>
<comment type="caution">
    <text evidence="2">The sequence shown here is derived from an EMBL/GenBank/DDBJ whole genome shotgun (WGS) entry which is preliminary data.</text>
</comment>
<gene>
    <name evidence="2" type="ORF">KIL84_015950</name>
</gene>
<feature type="region of interest" description="Disordered" evidence="1">
    <location>
        <begin position="1"/>
        <end position="25"/>
    </location>
</feature>
<dbReference type="Proteomes" id="UP000827986">
    <property type="component" value="Unassembled WGS sequence"/>
</dbReference>
<sequence length="113" mass="11233">PPASPTLAIEKPPTSPTLVTEKPPASPTLAIEELLASPEQELTDCATNTSSSAYSCGASSSSVGSGSPEFKVSLFGGEEIPSGKGGGLGRWGTSNTLCPSACQGAGTDPCEPH</sequence>
<dbReference type="AlphaFoldDB" id="A0A9D3WT02"/>
<dbReference type="EMBL" id="JAHDVG010000487">
    <property type="protein sequence ID" value="KAH1166778.1"/>
    <property type="molecule type" value="Genomic_DNA"/>
</dbReference>
<proteinExistence type="predicted"/>
<keyword evidence="3" id="KW-1185">Reference proteome</keyword>
<feature type="non-terminal residue" evidence="2">
    <location>
        <position position="1"/>
    </location>
</feature>
<evidence type="ECO:0000313" key="3">
    <source>
        <dbReference type="Proteomes" id="UP000827986"/>
    </source>
</evidence>
<name>A0A9D3WT02_9SAUR</name>